<evidence type="ECO:0000313" key="1">
    <source>
        <dbReference type="EMBL" id="BDX04515.1"/>
    </source>
</evidence>
<dbReference type="Proteomes" id="UP001333710">
    <property type="component" value="Chromosome"/>
</dbReference>
<keyword evidence="2" id="KW-1185">Reference proteome</keyword>
<organism evidence="1 2">
    <name type="scientific">Planctobacterium marinum</name>
    <dbReference type="NCBI Taxonomy" id="1631968"/>
    <lineage>
        <taxon>Bacteria</taxon>
        <taxon>Pseudomonadati</taxon>
        <taxon>Pseudomonadota</taxon>
        <taxon>Gammaproteobacteria</taxon>
        <taxon>Alteromonadales</taxon>
        <taxon>Alteromonadaceae</taxon>
        <taxon>Planctobacterium</taxon>
    </lineage>
</organism>
<reference evidence="1" key="1">
    <citation type="submission" date="2023-01" db="EMBL/GenBank/DDBJ databases">
        <title>Complete genome sequence of Planctobacterium marinum strain Dej080120_11.</title>
        <authorList>
            <person name="Ueki S."/>
            <person name="Maruyama F."/>
        </authorList>
    </citation>
    <scope>NUCLEOTIDE SEQUENCE</scope>
    <source>
        <strain evidence="1">Dej080120_11</strain>
    </source>
</reference>
<dbReference type="InterPro" id="IPR017166">
    <property type="entry name" value="UCP037290"/>
</dbReference>
<evidence type="ECO:0000313" key="2">
    <source>
        <dbReference type="Proteomes" id="UP001333710"/>
    </source>
</evidence>
<dbReference type="PIRSF" id="PIRSF037290">
    <property type="entry name" value="UCP037290"/>
    <property type="match status" value="1"/>
</dbReference>
<dbReference type="RefSeq" id="WP_338290290.1">
    <property type="nucleotide sequence ID" value="NZ_AP027272.1"/>
</dbReference>
<proteinExistence type="predicted"/>
<dbReference type="InterPro" id="IPR027417">
    <property type="entry name" value="P-loop_NTPase"/>
</dbReference>
<accession>A0AA48I242</accession>
<dbReference type="NCBIfam" id="NF033429">
    <property type="entry name" value="ImuA_translesion"/>
    <property type="match status" value="1"/>
</dbReference>
<gene>
    <name evidence="1" type="ORF">MACH26_00360</name>
</gene>
<dbReference type="Gene3D" id="3.40.50.300">
    <property type="entry name" value="P-loop containing nucleotide triphosphate hydrolases"/>
    <property type="match status" value="1"/>
</dbReference>
<dbReference type="EMBL" id="AP027272">
    <property type="protein sequence ID" value="BDX04515.1"/>
    <property type="molecule type" value="Genomic_DNA"/>
</dbReference>
<name>A0AA48I242_9ALTE</name>
<protein>
    <submittedName>
        <fullName evidence="1">Recombinase RecA</fullName>
    </submittedName>
</protein>
<sequence>MNNILSYLKNKHLIWQGKALHEPGEGGLSGYPELDAELEGGLPGQGVIDVHSDIGIGELRLFLPYLLNRQEQQQRLLVIIAPPLLINGEMLAQMGIDLSLVLLISPDDQQQALWAAEQCLKSDCCHTVLSWLQNLEIHQIKRLQLAAKQSNAVQFIFRSQLTQGLSLPVTLAMSLSAQPKGLEVKINKRIGSWVHRNIHVNMQPHWPALQLTESHNNHNNVIPFPKRHAS</sequence>
<dbReference type="AlphaFoldDB" id="A0AA48I242"/>
<dbReference type="SUPFAM" id="SSF52540">
    <property type="entry name" value="P-loop containing nucleoside triphosphate hydrolases"/>
    <property type="match status" value="1"/>
</dbReference>
<dbReference type="KEGG" id="pmaw:MACH26_00360"/>
<dbReference type="InterPro" id="IPR047610">
    <property type="entry name" value="ImuA_translesion"/>
</dbReference>